<sequence>MSTSGEPPATNPRGIPTAPFVEDVETFAPTRESIAPALQKFQEMIAKYQFMELNTTRRATSLREKIPDITKTLDTVIFLSSRSSSDDLADDDDEKPSALTTTFELNDTLYAKATIPTDLKEVYLWLGANVMLSYPIDEAEKLLKDKLRAAKESLKNCEEDLEFLKKQITTLEVNTARLFNHEVTMKRKEREEMEEGKGKS</sequence>
<dbReference type="InParanoid" id="A0A4S2N7R5"/>
<comment type="subunit">
    <text evidence="2 4">Heterohexamer of two PFD-alpha type and four PFD-beta type subunits.</text>
</comment>
<dbReference type="GO" id="GO:0006457">
    <property type="term" value="P:protein folding"/>
    <property type="evidence" value="ECO:0007669"/>
    <property type="project" value="UniProtKB-UniRule"/>
</dbReference>
<evidence type="ECO:0000313" key="6">
    <source>
        <dbReference type="EMBL" id="TGZ85194.1"/>
    </source>
</evidence>
<name>A0A4S2N7R5_9PEZI</name>
<keyword evidence="7" id="KW-1185">Reference proteome</keyword>
<reference evidence="6 7" key="1">
    <citation type="submission" date="2019-04" db="EMBL/GenBank/DDBJ databases">
        <title>Comparative genomics and transcriptomics to analyze fruiting body development in filamentous ascomycetes.</title>
        <authorList>
            <consortium name="DOE Joint Genome Institute"/>
            <person name="Lutkenhaus R."/>
            <person name="Traeger S."/>
            <person name="Breuer J."/>
            <person name="Kuo A."/>
            <person name="Lipzen A."/>
            <person name="Pangilinan J."/>
            <person name="Dilworth D."/>
            <person name="Sandor L."/>
            <person name="Poggeler S."/>
            <person name="Barry K."/>
            <person name="Grigoriev I.V."/>
            <person name="Nowrousian M."/>
        </authorList>
    </citation>
    <scope>NUCLEOTIDE SEQUENCE [LARGE SCALE GENOMIC DNA]</scope>
    <source>
        <strain evidence="6 7">CBS 389.68</strain>
    </source>
</reference>
<dbReference type="FunFam" id="1.10.287.370:FF:000001">
    <property type="entry name" value="Prefoldin subunit 3"/>
    <property type="match status" value="1"/>
</dbReference>
<dbReference type="Proteomes" id="UP000298138">
    <property type="component" value="Unassembled WGS sequence"/>
</dbReference>
<dbReference type="GO" id="GO:0005737">
    <property type="term" value="C:cytoplasm"/>
    <property type="evidence" value="ECO:0007669"/>
    <property type="project" value="TreeGrafter"/>
</dbReference>
<dbReference type="GO" id="GO:0016272">
    <property type="term" value="C:prefoldin complex"/>
    <property type="evidence" value="ECO:0007669"/>
    <property type="project" value="UniProtKB-UniRule"/>
</dbReference>
<keyword evidence="3 4" id="KW-0143">Chaperone</keyword>
<dbReference type="InterPro" id="IPR004127">
    <property type="entry name" value="Prefoldin_subunit_alpha"/>
</dbReference>
<evidence type="ECO:0000256" key="1">
    <source>
        <dbReference type="ARBA" id="ARBA00010048"/>
    </source>
</evidence>
<dbReference type="SUPFAM" id="SSF46579">
    <property type="entry name" value="Prefoldin"/>
    <property type="match status" value="1"/>
</dbReference>
<keyword evidence="5" id="KW-0175">Coiled coil</keyword>
<dbReference type="AlphaFoldDB" id="A0A4S2N7R5"/>
<evidence type="ECO:0000256" key="5">
    <source>
        <dbReference type="SAM" id="Coils"/>
    </source>
</evidence>
<gene>
    <name evidence="6" type="ORF">EX30DRAFT_337585</name>
</gene>
<dbReference type="PANTHER" id="PTHR12409">
    <property type="entry name" value="PREFOLDIN SUBUNIT 3"/>
    <property type="match status" value="1"/>
</dbReference>
<feature type="coiled-coil region" evidence="5">
    <location>
        <begin position="136"/>
        <end position="174"/>
    </location>
</feature>
<dbReference type="Gene3D" id="1.10.287.370">
    <property type="match status" value="1"/>
</dbReference>
<proteinExistence type="inferred from homology"/>
<evidence type="ECO:0000256" key="4">
    <source>
        <dbReference type="PIRNR" id="PIRNR016396"/>
    </source>
</evidence>
<evidence type="ECO:0000256" key="2">
    <source>
        <dbReference type="ARBA" id="ARBA00011695"/>
    </source>
</evidence>
<dbReference type="GO" id="GO:0015631">
    <property type="term" value="F:tubulin binding"/>
    <property type="evidence" value="ECO:0007669"/>
    <property type="project" value="TreeGrafter"/>
</dbReference>
<accession>A0A4S2N7R5</accession>
<dbReference type="CDD" id="cd23156">
    <property type="entry name" value="Prefoldin_3"/>
    <property type="match status" value="1"/>
</dbReference>
<dbReference type="InterPro" id="IPR016655">
    <property type="entry name" value="PFD3"/>
</dbReference>
<dbReference type="Pfam" id="PF02996">
    <property type="entry name" value="Prefoldin"/>
    <property type="match status" value="1"/>
</dbReference>
<dbReference type="PIRSF" id="PIRSF016396">
    <property type="entry name" value="Prefoldin_subunit_3"/>
    <property type="match status" value="1"/>
</dbReference>
<dbReference type="PANTHER" id="PTHR12409:SF0">
    <property type="entry name" value="PREFOLDIN SUBUNIT 3"/>
    <property type="match status" value="1"/>
</dbReference>
<dbReference type="GO" id="GO:0007017">
    <property type="term" value="P:microtubule-based process"/>
    <property type="evidence" value="ECO:0007669"/>
    <property type="project" value="TreeGrafter"/>
</dbReference>
<dbReference type="InterPro" id="IPR009053">
    <property type="entry name" value="Prefoldin"/>
</dbReference>
<dbReference type="OrthoDB" id="6375174at2759"/>
<organism evidence="6 7">
    <name type="scientific">Ascodesmis nigricans</name>
    <dbReference type="NCBI Taxonomy" id="341454"/>
    <lineage>
        <taxon>Eukaryota</taxon>
        <taxon>Fungi</taxon>
        <taxon>Dikarya</taxon>
        <taxon>Ascomycota</taxon>
        <taxon>Pezizomycotina</taxon>
        <taxon>Pezizomycetes</taxon>
        <taxon>Pezizales</taxon>
        <taxon>Ascodesmidaceae</taxon>
        <taxon>Ascodesmis</taxon>
    </lineage>
</organism>
<evidence type="ECO:0000256" key="3">
    <source>
        <dbReference type="ARBA" id="ARBA00023186"/>
    </source>
</evidence>
<comment type="function">
    <text evidence="4">Binds specifically to cytosolic chaperonin (c-CPN) and transfers target proteins to it. Binds to nascent polypeptide chain and promotes folding in an environment in which there are many competing pathways for nonnative proteins.</text>
</comment>
<dbReference type="STRING" id="341454.A0A4S2N7R5"/>
<evidence type="ECO:0000313" key="7">
    <source>
        <dbReference type="Proteomes" id="UP000298138"/>
    </source>
</evidence>
<dbReference type="FunCoup" id="A0A4S2N7R5">
    <property type="interactions" value="965"/>
</dbReference>
<dbReference type="EMBL" id="ML220112">
    <property type="protein sequence ID" value="TGZ85194.1"/>
    <property type="molecule type" value="Genomic_DNA"/>
</dbReference>
<dbReference type="GO" id="GO:0007021">
    <property type="term" value="P:tubulin complex assembly"/>
    <property type="evidence" value="ECO:0007669"/>
    <property type="project" value="TreeGrafter"/>
</dbReference>
<comment type="similarity">
    <text evidence="1 4">Belongs to the prefoldin subunit alpha family.</text>
</comment>
<protein>
    <recommendedName>
        <fullName evidence="4">Prefoldin subunit 3</fullName>
    </recommendedName>
</protein>